<reference evidence="2 3" key="1">
    <citation type="submission" date="2024-01" db="EMBL/GenBank/DDBJ databases">
        <title>Pedobacter sp. nov., isolated from fresh soil.</title>
        <authorList>
            <person name="Le N.T.T."/>
        </authorList>
    </citation>
    <scope>NUCLEOTIDE SEQUENCE [LARGE SCALE GENOMIC DNA]</scope>
    <source>
        <strain evidence="2 3">KR3-3</strain>
    </source>
</reference>
<keyword evidence="1" id="KW-0732">Signal</keyword>
<feature type="signal peptide" evidence="1">
    <location>
        <begin position="1"/>
        <end position="19"/>
    </location>
</feature>
<dbReference type="Proteomes" id="UP001336835">
    <property type="component" value="Unassembled WGS sequence"/>
</dbReference>
<dbReference type="RefSeq" id="WP_330108616.1">
    <property type="nucleotide sequence ID" value="NZ_JAZDQT010000002.1"/>
</dbReference>
<evidence type="ECO:0000313" key="3">
    <source>
        <dbReference type="Proteomes" id="UP001336835"/>
    </source>
</evidence>
<keyword evidence="3" id="KW-1185">Reference proteome</keyword>
<protein>
    <recommendedName>
        <fullName evidence="4">Outer membrane protein beta-barrel domain-containing protein</fullName>
    </recommendedName>
</protein>
<organism evidence="2 3">
    <name type="scientific">Pedobacter albus</name>
    <dbReference type="NCBI Taxonomy" id="3113905"/>
    <lineage>
        <taxon>Bacteria</taxon>
        <taxon>Pseudomonadati</taxon>
        <taxon>Bacteroidota</taxon>
        <taxon>Sphingobacteriia</taxon>
        <taxon>Sphingobacteriales</taxon>
        <taxon>Sphingobacteriaceae</taxon>
        <taxon>Pedobacter</taxon>
    </lineage>
</organism>
<proteinExistence type="predicted"/>
<evidence type="ECO:0000313" key="2">
    <source>
        <dbReference type="EMBL" id="MEE1946312.1"/>
    </source>
</evidence>
<gene>
    <name evidence="2" type="ORF">VRU48_14400</name>
</gene>
<sequence>MKKLILAASFLFLALAGHGQVNFYKLAAGGGFGATVSYADVRENSQSYAGYGALDYNFTPFVNAGLEVQMGKVKGGNIVTNPHNRQFVNSFMAFSVGGKVALGQFVDYSDSKFLSVVKGLYLGAGLGAIRNKMTYIVRYKPNTQAEYPPLGYKFPGEDKSTNLLVPLNLGMNFYFKDGYDRLRYVLNFNYQGNFTFGEGLDGYDDPMGTFKNNNPDFYTLFSVGLKYNFGPVGVAKRIF</sequence>
<evidence type="ECO:0008006" key="4">
    <source>
        <dbReference type="Google" id="ProtNLM"/>
    </source>
</evidence>
<name>A0ABU7IAC4_9SPHI</name>
<dbReference type="EMBL" id="JAZDQT010000002">
    <property type="protein sequence ID" value="MEE1946312.1"/>
    <property type="molecule type" value="Genomic_DNA"/>
</dbReference>
<evidence type="ECO:0000256" key="1">
    <source>
        <dbReference type="SAM" id="SignalP"/>
    </source>
</evidence>
<comment type="caution">
    <text evidence="2">The sequence shown here is derived from an EMBL/GenBank/DDBJ whole genome shotgun (WGS) entry which is preliminary data.</text>
</comment>
<accession>A0ABU7IAC4</accession>
<feature type="chain" id="PRO_5045412579" description="Outer membrane protein beta-barrel domain-containing protein" evidence="1">
    <location>
        <begin position="20"/>
        <end position="239"/>
    </location>
</feature>